<sequence length="709" mass="77891">MADSTHTADAAPDSARTQVKIVIPDDLSMVALLGSRDELLDVVEKTFSSDVHVRGNEITINGPAEETELVAKLFEELLDLLKTGTPLTPDVIERSVAMLRAETTERPAEVLTLDILSSRGRTIRPKTINQKHYVDAIDKHTIVFAIGPAGTGKTYLGMAKAVKALQAKEVNRIILTRPAVEAGERLGFLPGTLYEKIDPYLRPLYDALHDMIDPDSIPRLMAAGTIEVAPLAYMRGRAQPVFTPVLTPDGWRPIGDLQVGDLVVGSNGEPTPVLGVYPQGEKDIYRVTAQDGAWTLCCGEHLWTVSTASDRRRNKPWRVLETREMIGNLRAAHARRYQLPLLAAPVRFPEREVPMDPYALGLLLGDGCLTGATTPSFATADPELAVALGELLPGIEIRHKGGVDYVLNRVTEPGQVITITNPVTAIARELGLSGSRSATKFVPDVYLRNTAEVRVALLQGLLDADGGPVAQADRTCRVQFTTTSILLRDDVIELVRSLGGVAYTRRRMAEGRKPGRALGRDVHHRRDAHVVDIRLPEGVEPFRLTRKRERYHAAGGGGRPMRFIDSIEPAGREECVCIQVAAEDSLYVTQDHLLTHNTLNDAFIILDEAQNTSPEQMKMFLTRLGFGSKVVVTGDVTQVDLPSGQQSGLRVVQDILDGIDDISFRTLTSKDVVRHKLVGQIVDAYDRHDLQSRPRDVKQDGRASRKRGR</sequence>
<evidence type="ECO:0000256" key="4">
    <source>
        <dbReference type="ARBA" id="ARBA00022741"/>
    </source>
</evidence>
<keyword evidence="3" id="KW-0963">Cytoplasm</keyword>
<dbReference type="Pfam" id="PF14528">
    <property type="entry name" value="LAGLIDADG_3"/>
    <property type="match status" value="1"/>
</dbReference>
<evidence type="ECO:0000256" key="7">
    <source>
        <dbReference type="SAM" id="MobiDB-lite"/>
    </source>
</evidence>
<dbReference type="PROSITE" id="PS50819">
    <property type="entry name" value="INTEIN_ENDONUCLEASE"/>
    <property type="match status" value="1"/>
</dbReference>
<protein>
    <recommendedName>
        <fullName evidence="6">PhoH-like protein</fullName>
    </recommendedName>
</protein>
<evidence type="ECO:0000256" key="1">
    <source>
        <dbReference type="ARBA" id="ARBA00004496"/>
    </source>
</evidence>
<dbReference type="InterPro" id="IPR004860">
    <property type="entry name" value="LAGLIDADG_dom"/>
</dbReference>
<dbReference type="Gene3D" id="3.10.28.10">
    <property type="entry name" value="Homing endonucleases"/>
    <property type="match status" value="1"/>
</dbReference>
<evidence type="ECO:0000256" key="6">
    <source>
        <dbReference type="ARBA" id="ARBA00039970"/>
    </source>
</evidence>
<dbReference type="GO" id="GO:0005829">
    <property type="term" value="C:cytosol"/>
    <property type="evidence" value="ECO:0007669"/>
    <property type="project" value="TreeGrafter"/>
</dbReference>
<dbReference type="PANTHER" id="PTHR30473:SF1">
    <property type="entry name" value="PHOH-LIKE PROTEIN"/>
    <property type="match status" value="1"/>
</dbReference>
<evidence type="ECO:0000256" key="3">
    <source>
        <dbReference type="ARBA" id="ARBA00022490"/>
    </source>
</evidence>
<dbReference type="GO" id="GO:0005524">
    <property type="term" value="F:ATP binding"/>
    <property type="evidence" value="ECO:0007669"/>
    <property type="project" value="UniProtKB-KW"/>
</dbReference>
<comment type="subcellular location">
    <subcellularLocation>
        <location evidence="1">Cytoplasm</location>
    </subcellularLocation>
</comment>
<dbReference type="EMBL" id="VFOZ01000001">
    <property type="protein sequence ID" value="TQL94961.1"/>
    <property type="molecule type" value="Genomic_DNA"/>
</dbReference>
<dbReference type="Pfam" id="PF02562">
    <property type="entry name" value="PhoH"/>
    <property type="match status" value="2"/>
</dbReference>
<dbReference type="SUPFAM" id="SSF52540">
    <property type="entry name" value="P-loop containing nucleoside triphosphate hydrolases"/>
    <property type="match status" value="2"/>
</dbReference>
<proteinExistence type="inferred from homology"/>
<name>A0A543CD11_9ACTN</name>
<evidence type="ECO:0000313" key="9">
    <source>
        <dbReference type="EMBL" id="TQL94961.1"/>
    </source>
</evidence>
<comment type="similarity">
    <text evidence="2">Belongs to the PhoH family.</text>
</comment>
<keyword evidence="5" id="KW-0067">ATP-binding</keyword>
<dbReference type="Proteomes" id="UP000316096">
    <property type="component" value="Unassembled WGS sequence"/>
</dbReference>
<organism evidence="9 10">
    <name type="scientific">Actinoallomurus bryophytorum</name>
    <dbReference type="NCBI Taxonomy" id="1490222"/>
    <lineage>
        <taxon>Bacteria</taxon>
        <taxon>Bacillati</taxon>
        <taxon>Actinomycetota</taxon>
        <taxon>Actinomycetes</taxon>
        <taxon>Streptosporangiales</taxon>
        <taxon>Thermomonosporaceae</taxon>
        <taxon>Actinoallomurus</taxon>
    </lineage>
</organism>
<feature type="compositionally biased region" description="Basic and acidic residues" evidence="7">
    <location>
        <begin position="689"/>
        <end position="703"/>
    </location>
</feature>
<evidence type="ECO:0000259" key="8">
    <source>
        <dbReference type="PROSITE" id="PS50819"/>
    </source>
</evidence>
<evidence type="ECO:0000256" key="5">
    <source>
        <dbReference type="ARBA" id="ARBA00022840"/>
    </source>
</evidence>
<dbReference type="InterPro" id="IPR027434">
    <property type="entry name" value="Homing_endonucl"/>
</dbReference>
<dbReference type="InterPro" id="IPR027417">
    <property type="entry name" value="P-loop_NTPase"/>
</dbReference>
<keyword evidence="10" id="KW-1185">Reference proteome</keyword>
<feature type="region of interest" description="Disordered" evidence="7">
    <location>
        <begin position="689"/>
        <end position="709"/>
    </location>
</feature>
<comment type="caution">
    <text evidence="9">The sequence shown here is derived from an EMBL/GenBank/DDBJ whole genome shotgun (WGS) entry which is preliminary data.</text>
</comment>
<dbReference type="InterPro" id="IPR051451">
    <property type="entry name" value="PhoH2-like"/>
</dbReference>
<evidence type="ECO:0000313" key="10">
    <source>
        <dbReference type="Proteomes" id="UP000316096"/>
    </source>
</evidence>
<dbReference type="Gene3D" id="3.40.50.300">
    <property type="entry name" value="P-loop containing nucleotide triphosphate hydrolases"/>
    <property type="match status" value="2"/>
</dbReference>
<dbReference type="SUPFAM" id="SSF51294">
    <property type="entry name" value="Hedgehog/intein (Hint) domain"/>
    <property type="match status" value="1"/>
</dbReference>
<dbReference type="AlphaFoldDB" id="A0A543CD11"/>
<dbReference type="InterPro" id="IPR003714">
    <property type="entry name" value="PhoH"/>
</dbReference>
<dbReference type="InterPro" id="IPR004042">
    <property type="entry name" value="Intein_endonuc_central"/>
</dbReference>
<dbReference type="SUPFAM" id="SSF55608">
    <property type="entry name" value="Homing endonucleases"/>
    <property type="match status" value="1"/>
</dbReference>
<gene>
    <name evidence="9" type="ORF">FB559_0451</name>
</gene>
<dbReference type="InterPro" id="IPR036844">
    <property type="entry name" value="Hint_dom_sf"/>
</dbReference>
<evidence type="ECO:0000256" key="2">
    <source>
        <dbReference type="ARBA" id="ARBA00010393"/>
    </source>
</evidence>
<dbReference type="GO" id="GO:0004519">
    <property type="term" value="F:endonuclease activity"/>
    <property type="evidence" value="ECO:0007669"/>
    <property type="project" value="InterPro"/>
</dbReference>
<dbReference type="OrthoDB" id="9805148at2"/>
<feature type="domain" description="DOD-type homing endonuclease" evidence="8">
    <location>
        <begin position="359"/>
        <end position="500"/>
    </location>
</feature>
<keyword evidence="4" id="KW-0547">Nucleotide-binding</keyword>
<dbReference type="PANTHER" id="PTHR30473">
    <property type="entry name" value="PROTEIN PHOH"/>
    <property type="match status" value="1"/>
</dbReference>
<dbReference type="Gene3D" id="2.170.16.10">
    <property type="entry name" value="Hedgehog/Intein (Hint) domain"/>
    <property type="match status" value="1"/>
</dbReference>
<accession>A0A543CD11</accession>
<reference evidence="9 10" key="1">
    <citation type="submission" date="2019-06" db="EMBL/GenBank/DDBJ databases">
        <title>Sequencing the genomes of 1000 actinobacteria strains.</title>
        <authorList>
            <person name="Klenk H.-P."/>
        </authorList>
    </citation>
    <scope>NUCLEOTIDE SEQUENCE [LARGE SCALE GENOMIC DNA]</scope>
    <source>
        <strain evidence="9 10">DSM 102200</strain>
    </source>
</reference>